<dbReference type="EMBL" id="PVTF01000001">
    <property type="protein sequence ID" value="PRY45870.1"/>
    <property type="molecule type" value="Genomic_DNA"/>
</dbReference>
<organism evidence="3 4">
    <name type="scientific">Umezawaea tangerina</name>
    <dbReference type="NCBI Taxonomy" id="84725"/>
    <lineage>
        <taxon>Bacteria</taxon>
        <taxon>Bacillati</taxon>
        <taxon>Actinomycetota</taxon>
        <taxon>Actinomycetes</taxon>
        <taxon>Pseudonocardiales</taxon>
        <taxon>Pseudonocardiaceae</taxon>
        <taxon>Umezawaea</taxon>
    </lineage>
</organism>
<keyword evidence="1" id="KW-0812">Transmembrane</keyword>
<dbReference type="AlphaFoldDB" id="A0A2T0TJI1"/>
<keyword evidence="1" id="KW-1133">Transmembrane helix</keyword>
<keyword evidence="4" id="KW-1185">Reference proteome</keyword>
<feature type="chain" id="PRO_5015530831" description="Glycoprotein" evidence="2">
    <location>
        <begin position="22"/>
        <end position="762"/>
    </location>
</feature>
<keyword evidence="1" id="KW-0472">Membrane</keyword>
<dbReference type="InterPro" id="IPR046112">
    <property type="entry name" value="DUF6049"/>
</dbReference>
<evidence type="ECO:0000256" key="1">
    <source>
        <dbReference type="SAM" id="Phobius"/>
    </source>
</evidence>
<accession>A0A2T0TJI1</accession>
<evidence type="ECO:0000256" key="2">
    <source>
        <dbReference type="SAM" id="SignalP"/>
    </source>
</evidence>
<dbReference type="RefSeq" id="WP_106184984.1">
    <property type="nucleotide sequence ID" value="NZ_PVTF01000001.1"/>
</dbReference>
<evidence type="ECO:0008006" key="5">
    <source>
        <dbReference type="Google" id="ProtNLM"/>
    </source>
</evidence>
<name>A0A2T0TJI1_9PSEU</name>
<dbReference type="Pfam" id="PF19516">
    <property type="entry name" value="DUF6049"/>
    <property type="match status" value="1"/>
</dbReference>
<sequence>MKRLLSALAAAGVLVVSGAAAAPAAAAPTDGGRLPVKPVPATQVWTTRQLSQPGTQSPVWLRMEVDQLVPRAVIGGTPNSVKVTGKIFNVGDRKITEIDLRLERGDPLTKEEDVKSALREPVQSELVRQPTFTPISESLEAGQSAAFSLEVPLSGDDPTSLQITEPGIYPILANVNGKPDFGGRARLAALSTLLPVLSVPGGGSVAAPPNPAKVTVLWPLVDRPRLVTSGPPGEAVLTDDDLAQSLSLGGRLHSLLKAYDSAVTSGLASSVCVAVDPDLLRTVEAMSKGYRVRDQGPGRGQNEAKLWLDQISRLTAGRCVMAVPYADADLVALSRAKLVDLGKLAVTGAEVVQDVLGQVQALPGVVWPEDGLLDKQTMADLMAQGVRSVVLDQSGVADAPGTQPVRLQDADAAPVTAVRIDSLVSDALRGGSDGSGGLSGVSTPTETKPVSVQNALAALTFRAGFQGNGQNVVIAPPRRWNAPVGEMQVFLDTVKSLVGGGYLAPVGLDTLVSGATVPEQVGTLSYPVEAGAKEVPPAITAGVGASWATLQSMFESMSQEDSGASQPADLVDPLRLELLRGVSGAWRGNDAAALGSIAIGQEEIGKLQGQVMVIEPNSPILLGSGDSPVPVTIKNKLDVRINVRIVIEDKPGIKAKQLGDLVLPARGDRLVRVPVEVLRSGRFSVNVLLTTPNGVVLGETVRLEVSSSAYGTITIVITATAAAALVLLSARRIYRRVRASRLPKVEVPEDASSVTPEKSSTS</sequence>
<feature type="signal peptide" evidence="2">
    <location>
        <begin position="1"/>
        <end position="21"/>
    </location>
</feature>
<feature type="transmembrane region" description="Helical" evidence="1">
    <location>
        <begin position="709"/>
        <end position="728"/>
    </location>
</feature>
<dbReference type="Proteomes" id="UP000239494">
    <property type="component" value="Unassembled WGS sequence"/>
</dbReference>
<evidence type="ECO:0000313" key="4">
    <source>
        <dbReference type="Proteomes" id="UP000239494"/>
    </source>
</evidence>
<dbReference type="OrthoDB" id="3797035at2"/>
<reference evidence="3 4" key="1">
    <citation type="submission" date="2018-03" db="EMBL/GenBank/DDBJ databases">
        <title>Genomic Encyclopedia of Archaeal and Bacterial Type Strains, Phase II (KMG-II): from individual species to whole genera.</title>
        <authorList>
            <person name="Goeker M."/>
        </authorList>
    </citation>
    <scope>NUCLEOTIDE SEQUENCE [LARGE SCALE GENOMIC DNA]</scope>
    <source>
        <strain evidence="3 4">DSM 44720</strain>
    </source>
</reference>
<gene>
    <name evidence="3" type="ORF">CLV43_101130</name>
</gene>
<comment type="caution">
    <text evidence="3">The sequence shown here is derived from an EMBL/GenBank/DDBJ whole genome shotgun (WGS) entry which is preliminary data.</text>
</comment>
<evidence type="ECO:0000313" key="3">
    <source>
        <dbReference type="EMBL" id="PRY45870.1"/>
    </source>
</evidence>
<protein>
    <recommendedName>
        <fullName evidence="5">Glycoprotein</fullName>
    </recommendedName>
</protein>
<keyword evidence="2" id="KW-0732">Signal</keyword>
<proteinExistence type="predicted"/>